<proteinExistence type="predicted"/>
<dbReference type="Gene3D" id="3.30.300.30">
    <property type="match status" value="1"/>
</dbReference>
<protein>
    <submittedName>
        <fullName evidence="3">Long-chain fatty acid--CoA ligase</fullName>
    </submittedName>
</protein>
<reference evidence="3 4" key="1">
    <citation type="submission" date="2020-06" db="EMBL/GenBank/DDBJ databases">
        <title>Description of novel acetic acid bacteria.</title>
        <authorList>
            <person name="Sombolestani A."/>
        </authorList>
    </citation>
    <scope>NUCLEOTIDE SEQUENCE [LARGE SCALE GENOMIC DNA]</scope>
    <source>
        <strain evidence="3 4">LMG 31431</strain>
    </source>
</reference>
<accession>A0A7Y7IV28</accession>
<dbReference type="Gene3D" id="3.40.50.12780">
    <property type="entry name" value="N-terminal domain of ligase-like"/>
    <property type="match status" value="1"/>
</dbReference>
<dbReference type="AlphaFoldDB" id="A0A7Y7IV28"/>
<dbReference type="PANTHER" id="PTHR43767">
    <property type="entry name" value="LONG-CHAIN-FATTY-ACID--COA LIGASE"/>
    <property type="match status" value="1"/>
</dbReference>
<evidence type="ECO:0000259" key="2">
    <source>
        <dbReference type="Pfam" id="PF13193"/>
    </source>
</evidence>
<dbReference type="Pfam" id="PF13193">
    <property type="entry name" value="AMP-binding_C"/>
    <property type="match status" value="1"/>
</dbReference>
<evidence type="ECO:0000259" key="1">
    <source>
        <dbReference type="Pfam" id="PF00501"/>
    </source>
</evidence>
<dbReference type="SUPFAM" id="SSF56801">
    <property type="entry name" value="Acetyl-CoA synthetase-like"/>
    <property type="match status" value="1"/>
</dbReference>
<gene>
    <name evidence="3" type="ORF">HUK84_05960</name>
</gene>
<dbReference type="InterPro" id="IPR025110">
    <property type="entry name" value="AMP-bd_C"/>
</dbReference>
<keyword evidence="3" id="KW-0436">Ligase</keyword>
<dbReference type="InterPro" id="IPR045851">
    <property type="entry name" value="AMP-bd_C_sf"/>
</dbReference>
<dbReference type="InterPro" id="IPR000873">
    <property type="entry name" value="AMP-dep_synth/lig_dom"/>
</dbReference>
<dbReference type="CDD" id="cd05936">
    <property type="entry name" value="FC-FACS_FadD_like"/>
    <property type="match status" value="1"/>
</dbReference>
<dbReference type="RefSeq" id="WP_176639455.1">
    <property type="nucleotide sequence ID" value="NZ_JABXXP010000064.1"/>
</dbReference>
<dbReference type="PROSITE" id="PS00455">
    <property type="entry name" value="AMP_BINDING"/>
    <property type="match status" value="1"/>
</dbReference>
<organism evidence="3 4">
    <name type="scientific">Nguyenibacter vanlangensis</name>
    <dbReference type="NCBI Taxonomy" id="1216886"/>
    <lineage>
        <taxon>Bacteria</taxon>
        <taxon>Pseudomonadati</taxon>
        <taxon>Pseudomonadota</taxon>
        <taxon>Alphaproteobacteria</taxon>
        <taxon>Acetobacterales</taxon>
        <taxon>Acetobacteraceae</taxon>
        <taxon>Nguyenibacter</taxon>
    </lineage>
</organism>
<dbReference type="PANTHER" id="PTHR43767:SF1">
    <property type="entry name" value="NONRIBOSOMAL PEPTIDE SYNTHASE PES1 (EUROFUNG)-RELATED"/>
    <property type="match status" value="1"/>
</dbReference>
<dbReference type="Proteomes" id="UP000534870">
    <property type="component" value="Unassembled WGS sequence"/>
</dbReference>
<dbReference type="Pfam" id="PF00501">
    <property type="entry name" value="AMP-binding"/>
    <property type="match status" value="1"/>
</dbReference>
<dbReference type="InterPro" id="IPR020845">
    <property type="entry name" value="AMP-binding_CS"/>
</dbReference>
<dbReference type="InterPro" id="IPR042099">
    <property type="entry name" value="ANL_N_sf"/>
</dbReference>
<evidence type="ECO:0000313" key="3">
    <source>
        <dbReference type="EMBL" id="NVN10692.1"/>
    </source>
</evidence>
<feature type="domain" description="AMP-dependent synthetase/ligase" evidence="1">
    <location>
        <begin position="18"/>
        <end position="405"/>
    </location>
</feature>
<comment type="caution">
    <text evidence="3">The sequence shown here is derived from an EMBL/GenBank/DDBJ whole genome shotgun (WGS) entry which is preliminary data.</text>
</comment>
<name>A0A7Y7IV28_9PROT</name>
<dbReference type="GO" id="GO:0016878">
    <property type="term" value="F:acid-thiol ligase activity"/>
    <property type="evidence" value="ECO:0007669"/>
    <property type="project" value="UniProtKB-ARBA"/>
</dbReference>
<dbReference type="EMBL" id="JABXXP010000064">
    <property type="protein sequence ID" value="NVN10692.1"/>
    <property type="molecule type" value="Genomic_DNA"/>
</dbReference>
<sequence>MQNDPVPAEQDMTVWDILERSARRAPDAPAIDFLGARLTYRAVWRQAERAAAGLLDQGVRKGDRVALCLPNTPYSVIMFFAILRIGAIVVNVNPLYADDEMRRIFANSGARMVVTADVRMIFDHVRHGAGDTGVEKIVICPIDQALPKLKAALYRVAKRHDIVPRCAGPRHVYYGTLIESRTVLPRVPIDPARDVAVLQYTGGTTGLPKGAMLSHRNIVANAIQIDHHLGGQLPTPQRFLGVLPLFHVFALQAVMMLPILRGEAIYLQPRFDAGAVLKCLRRARITALPAVPSILTALLKENTVRREDFASLRLVCSGGAPLPPALRARFEHFTGSSVIEGYGLSETSPVLTLTPIGAPRDGSCGTVLEGTTLQIRDPEDSSRVLPQGMAGEVCVRGPQVMLGYWPSEETADPLTGDGFLRTGDVGYLDRDGYLFLVDRLKDMIICGGYKIYPRTVEDVLYLHPAVSEVIVIGVPDAYWGQVPVAYVALKPGAQVDEGALLAHLERHLSKIERPREILFRPTLPRTMIGKLSKKDLIRQEGLEAGVSAPRGPA</sequence>
<dbReference type="InterPro" id="IPR050237">
    <property type="entry name" value="ATP-dep_AMP-bd_enzyme"/>
</dbReference>
<evidence type="ECO:0000313" key="4">
    <source>
        <dbReference type="Proteomes" id="UP000534870"/>
    </source>
</evidence>
<feature type="domain" description="AMP-binding enzyme C-terminal" evidence="2">
    <location>
        <begin position="456"/>
        <end position="530"/>
    </location>
</feature>